<protein>
    <submittedName>
        <fullName evidence="3">Uncharacterized protein</fullName>
    </submittedName>
</protein>
<reference evidence="3 4" key="1">
    <citation type="submission" date="2023-11" db="EMBL/GenBank/DDBJ databases">
        <authorList>
            <person name="Xu M."/>
            <person name="Jiang T."/>
        </authorList>
    </citation>
    <scope>NUCLEOTIDE SEQUENCE [LARGE SCALE GENOMIC DNA]</scope>
    <source>
        <strain evidence="3 4">SD</strain>
    </source>
</reference>
<evidence type="ECO:0000256" key="2">
    <source>
        <dbReference type="SAM" id="SignalP"/>
    </source>
</evidence>
<dbReference type="InterPro" id="IPR006311">
    <property type="entry name" value="TAT_signal"/>
</dbReference>
<accession>A0ABU4VS63</accession>
<evidence type="ECO:0000313" key="3">
    <source>
        <dbReference type="EMBL" id="MDX8153635.1"/>
    </source>
</evidence>
<evidence type="ECO:0000313" key="4">
    <source>
        <dbReference type="Proteomes" id="UP001277761"/>
    </source>
</evidence>
<feature type="signal peptide" evidence="2">
    <location>
        <begin position="1"/>
        <end position="28"/>
    </location>
</feature>
<keyword evidence="4" id="KW-1185">Reference proteome</keyword>
<proteinExistence type="predicted"/>
<gene>
    <name evidence="3" type="ORF">SK069_18705</name>
</gene>
<dbReference type="Proteomes" id="UP001277761">
    <property type="component" value="Unassembled WGS sequence"/>
</dbReference>
<dbReference type="EMBL" id="JAXAVX010000017">
    <property type="protein sequence ID" value="MDX8153635.1"/>
    <property type="molecule type" value="Genomic_DNA"/>
</dbReference>
<name>A0ABU4VS63_9ACTN</name>
<sequence>MTAMTHRRTLLATAGLLGLGALALPAAAAAHPSVYETSARVAVTPATDPPTFTDQVRYVVANHGYTYVLRESNGTTTGGVVNYAKAPSALRSTPGYDVLTYSTPSAVTGAQAHATCDVPALTDPAAIRAWQGTDPFYAYVPFQRGSAGLEDHPADWLAVVQARTGVDLTQVADTDAAREAACEALPGATAGSYVPADATQTTIAAFNSGLVADTIAATEGPLKAQIATFEQRVAELDAARRAAEARAAAAAARAPIAKPIAATLAAATVTPTRIATRGLPVTVTGPAGQHVRVRATVTRAVARKLRLPSTVLGSKAAVLGGAGTATVTVKPGRAAGTRLRRATTKVPVRLDVVTGSVTATVAR</sequence>
<organism evidence="3 4">
    <name type="scientific">Patulibacter brassicae</name>
    <dbReference type="NCBI Taxonomy" id="1705717"/>
    <lineage>
        <taxon>Bacteria</taxon>
        <taxon>Bacillati</taxon>
        <taxon>Actinomycetota</taxon>
        <taxon>Thermoleophilia</taxon>
        <taxon>Solirubrobacterales</taxon>
        <taxon>Patulibacteraceae</taxon>
        <taxon>Patulibacter</taxon>
    </lineage>
</organism>
<feature type="coiled-coil region" evidence="1">
    <location>
        <begin position="226"/>
        <end position="253"/>
    </location>
</feature>
<keyword evidence="2" id="KW-0732">Signal</keyword>
<comment type="caution">
    <text evidence="3">The sequence shown here is derived from an EMBL/GenBank/DDBJ whole genome shotgun (WGS) entry which is preliminary data.</text>
</comment>
<feature type="chain" id="PRO_5047534295" evidence="2">
    <location>
        <begin position="29"/>
        <end position="363"/>
    </location>
</feature>
<dbReference type="PROSITE" id="PS51318">
    <property type="entry name" value="TAT"/>
    <property type="match status" value="1"/>
</dbReference>
<evidence type="ECO:0000256" key="1">
    <source>
        <dbReference type="SAM" id="Coils"/>
    </source>
</evidence>
<keyword evidence="1" id="KW-0175">Coiled coil</keyword>